<evidence type="ECO:0000313" key="2">
    <source>
        <dbReference type="Proteomes" id="UP000214365"/>
    </source>
</evidence>
<name>A0A1Q5QBB8_TALAT</name>
<dbReference type="Proteomes" id="UP000214365">
    <property type="component" value="Unassembled WGS sequence"/>
</dbReference>
<dbReference type="InterPro" id="IPR052820">
    <property type="entry name" value="PhiA_domain"/>
</dbReference>
<protein>
    <recommendedName>
        <fullName evidence="3">IgE-binding protein</fullName>
    </recommendedName>
</protein>
<evidence type="ECO:0008006" key="3">
    <source>
        <dbReference type="Google" id="ProtNLM"/>
    </source>
</evidence>
<accession>A0A1Q5QBB8</accession>
<sequence>MKLIPFITPALYAVCATALPAKRDNGPFTAIALRSASPIHQLSITAAGESFWLGGNTASYCPTNVDPCPPGNVTVFGNAYSLDVEVPGGQVIYVNPSGALAFTMAHSIYIPSGSQQGPFSYDSGSPFGSYSTSSFGATGFMACPDDAMSPTSWQVFAAIQNATVPTGNVADCLGFDAATVDYDGDIPAWQYI</sequence>
<dbReference type="EMBL" id="LFMY01000002">
    <property type="protein sequence ID" value="OKL63210.1"/>
    <property type="molecule type" value="Genomic_DNA"/>
</dbReference>
<organism evidence="1 2">
    <name type="scientific">Talaromyces atroroseus</name>
    <dbReference type="NCBI Taxonomy" id="1441469"/>
    <lineage>
        <taxon>Eukaryota</taxon>
        <taxon>Fungi</taxon>
        <taxon>Dikarya</taxon>
        <taxon>Ascomycota</taxon>
        <taxon>Pezizomycotina</taxon>
        <taxon>Eurotiomycetes</taxon>
        <taxon>Eurotiomycetidae</taxon>
        <taxon>Eurotiales</taxon>
        <taxon>Trichocomaceae</taxon>
        <taxon>Talaromyces</taxon>
        <taxon>Talaromyces sect. Trachyspermi</taxon>
    </lineage>
</organism>
<dbReference type="RefSeq" id="XP_020123331.1">
    <property type="nucleotide sequence ID" value="XM_020260970.1"/>
</dbReference>
<dbReference type="STRING" id="1441469.A0A1Q5QBB8"/>
<reference evidence="1 2" key="1">
    <citation type="submission" date="2015-06" db="EMBL/GenBank/DDBJ databases">
        <title>Talaromyces atroroseus IBT 11181 draft genome.</title>
        <authorList>
            <person name="Rasmussen K.B."/>
            <person name="Rasmussen S."/>
            <person name="Petersen B."/>
            <person name="Sicheritz-Ponten T."/>
            <person name="Mortensen U.H."/>
            <person name="Thrane U."/>
        </authorList>
    </citation>
    <scope>NUCLEOTIDE SEQUENCE [LARGE SCALE GENOMIC DNA]</scope>
    <source>
        <strain evidence="1 2">IBT 11181</strain>
    </source>
</reference>
<comment type="caution">
    <text evidence="1">The sequence shown here is derived from an EMBL/GenBank/DDBJ whole genome shotgun (WGS) entry which is preliminary data.</text>
</comment>
<dbReference type="AlphaFoldDB" id="A0A1Q5QBB8"/>
<gene>
    <name evidence="1" type="ORF">UA08_01319</name>
</gene>
<evidence type="ECO:0000313" key="1">
    <source>
        <dbReference type="EMBL" id="OKL63210.1"/>
    </source>
</evidence>
<proteinExistence type="predicted"/>
<keyword evidence="2" id="KW-1185">Reference proteome</keyword>
<dbReference type="PANTHER" id="PTHR42047">
    <property type="entry name" value="PROTEIN, PUTATIVE (AFU_ORTHOLOGUE AFUA_6G03560)-RELATED"/>
    <property type="match status" value="1"/>
</dbReference>
<dbReference type="GeneID" id="31001074"/>
<dbReference type="OrthoDB" id="5430620at2759"/>
<dbReference type="PANTHER" id="PTHR42047:SF1">
    <property type="entry name" value="PROTEIN, PUTATIVE (AFU_ORTHOLOGUE AFUA_6G03560)-RELATED"/>
    <property type="match status" value="1"/>
</dbReference>